<keyword evidence="2" id="KW-0238">DNA-binding</keyword>
<dbReference type="InterPro" id="IPR009057">
    <property type="entry name" value="Homeodomain-like_sf"/>
</dbReference>
<reference evidence="6 7" key="1">
    <citation type="submission" date="2019-03" db="EMBL/GenBank/DDBJ databases">
        <title>Genomic Encyclopedia of Type Strains, Phase IV (KMG-IV): sequencing the most valuable type-strain genomes for metagenomic binning, comparative biology and taxonomic classification.</title>
        <authorList>
            <person name="Goeker M."/>
        </authorList>
    </citation>
    <scope>NUCLEOTIDE SEQUENCE [LARGE SCALE GENOMIC DNA]</scope>
    <source>
        <strain evidence="6 7">DSM 16380</strain>
    </source>
</reference>
<evidence type="ECO:0000256" key="1">
    <source>
        <dbReference type="ARBA" id="ARBA00023015"/>
    </source>
</evidence>
<dbReference type="AlphaFoldDB" id="A0A4R2N8X4"/>
<dbReference type="PROSITE" id="PS01124">
    <property type="entry name" value="HTH_ARAC_FAMILY_2"/>
    <property type="match status" value="1"/>
</dbReference>
<sequence>MHRNLSLLSLNDTFNLSLVSGLTQCEKGNYLDFALDKPQGMSGYMLQLTTFGQGCIFDGEQTFDVQKGQLLLFFPKAIQHYYRHPDAQSWHYKWIYFMPSPTMNKWLSWSNKEANIGRIKIHDSRYFQEMSQLFSKVDVELKSNYFFKEDVATTLLEYLLMKCISAEKIAIIPAIDHRILTACDVILSNLAANDSVESIAEKVFLSPSRLSHLFKKSLGVSLVQWRELQRISESKKLLYFSNISILNIAKSLGYEDSLYFSKIFKKHTGLSPSEFRTVERGKEHKV</sequence>
<dbReference type="GO" id="GO:0043565">
    <property type="term" value="F:sequence-specific DNA binding"/>
    <property type="evidence" value="ECO:0007669"/>
    <property type="project" value="InterPro"/>
</dbReference>
<dbReference type="RefSeq" id="WP_132501275.1">
    <property type="nucleotide sequence ID" value="NZ_LVXA01000001.1"/>
</dbReference>
<evidence type="ECO:0000256" key="3">
    <source>
        <dbReference type="ARBA" id="ARBA00023159"/>
    </source>
</evidence>
<dbReference type="SMART" id="SM00342">
    <property type="entry name" value="HTH_ARAC"/>
    <property type="match status" value="1"/>
</dbReference>
<protein>
    <submittedName>
        <fullName evidence="6">AraC family transcriptional regulator</fullName>
    </submittedName>
</protein>
<comment type="caution">
    <text evidence="6">The sequence shown here is derived from an EMBL/GenBank/DDBJ whole genome shotgun (WGS) entry which is preliminary data.</text>
</comment>
<evidence type="ECO:0000256" key="4">
    <source>
        <dbReference type="ARBA" id="ARBA00023163"/>
    </source>
</evidence>
<dbReference type="OrthoDB" id="9803764at2"/>
<dbReference type="InterPro" id="IPR003313">
    <property type="entry name" value="AraC-bd"/>
</dbReference>
<dbReference type="Gene3D" id="2.60.120.280">
    <property type="entry name" value="Regulatory protein AraC"/>
    <property type="match status" value="1"/>
</dbReference>
<dbReference type="SUPFAM" id="SSF46689">
    <property type="entry name" value="Homeodomain-like"/>
    <property type="match status" value="2"/>
</dbReference>
<dbReference type="Pfam" id="PF12833">
    <property type="entry name" value="HTH_18"/>
    <property type="match status" value="1"/>
</dbReference>
<dbReference type="PRINTS" id="PR00032">
    <property type="entry name" value="HTHARAC"/>
</dbReference>
<evidence type="ECO:0000259" key="5">
    <source>
        <dbReference type="PROSITE" id="PS01124"/>
    </source>
</evidence>
<proteinExistence type="predicted"/>
<dbReference type="EMBL" id="SLXJ01000006">
    <property type="protein sequence ID" value="TCP17345.1"/>
    <property type="molecule type" value="Genomic_DNA"/>
</dbReference>
<dbReference type="SUPFAM" id="SSF51215">
    <property type="entry name" value="Regulatory protein AraC"/>
    <property type="match status" value="1"/>
</dbReference>
<accession>A0A4R2N8X4</accession>
<dbReference type="InterPro" id="IPR018060">
    <property type="entry name" value="HTH_AraC"/>
</dbReference>
<dbReference type="PANTHER" id="PTHR43280">
    <property type="entry name" value="ARAC-FAMILY TRANSCRIPTIONAL REGULATOR"/>
    <property type="match status" value="1"/>
</dbReference>
<keyword evidence="7" id="KW-1185">Reference proteome</keyword>
<dbReference type="GO" id="GO:0003700">
    <property type="term" value="F:DNA-binding transcription factor activity"/>
    <property type="evidence" value="ECO:0007669"/>
    <property type="project" value="InterPro"/>
</dbReference>
<dbReference type="Pfam" id="PF02311">
    <property type="entry name" value="AraC_binding"/>
    <property type="match status" value="1"/>
</dbReference>
<name>A0A4R2N8X4_9PAST</name>
<evidence type="ECO:0000313" key="6">
    <source>
        <dbReference type="EMBL" id="TCP17345.1"/>
    </source>
</evidence>
<keyword evidence="3" id="KW-0010">Activator</keyword>
<dbReference type="NCBIfam" id="NF007860">
    <property type="entry name" value="PRK10572.1"/>
    <property type="match status" value="1"/>
</dbReference>
<dbReference type="Proteomes" id="UP000295537">
    <property type="component" value="Unassembled WGS sequence"/>
</dbReference>
<dbReference type="InterPro" id="IPR037923">
    <property type="entry name" value="HTH-like"/>
</dbReference>
<keyword evidence="1" id="KW-0805">Transcription regulation</keyword>
<keyword evidence="4" id="KW-0804">Transcription</keyword>
<organism evidence="6 7">
    <name type="scientific">Nicoletella semolina</name>
    <dbReference type="NCBI Taxonomy" id="271160"/>
    <lineage>
        <taxon>Bacteria</taxon>
        <taxon>Pseudomonadati</taxon>
        <taxon>Pseudomonadota</taxon>
        <taxon>Gammaproteobacteria</taxon>
        <taxon>Pasteurellales</taxon>
        <taxon>Pasteurellaceae</taxon>
        <taxon>Nicoletella</taxon>
    </lineage>
</organism>
<evidence type="ECO:0000313" key="7">
    <source>
        <dbReference type="Proteomes" id="UP000295537"/>
    </source>
</evidence>
<dbReference type="PANTHER" id="PTHR43280:SF25">
    <property type="entry name" value="ARABINOSE OPERON REGULATORY PROTEIN"/>
    <property type="match status" value="1"/>
</dbReference>
<gene>
    <name evidence="6" type="ORF">EV693_10625</name>
</gene>
<feature type="domain" description="HTH araC/xylS-type" evidence="5">
    <location>
        <begin position="180"/>
        <end position="278"/>
    </location>
</feature>
<evidence type="ECO:0000256" key="2">
    <source>
        <dbReference type="ARBA" id="ARBA00023125"/>
    </source>
</evidence>
<dbReference type="InterPro" id="IPR020449">
    <property type="entry name" value="Tscrpt_reg_AraC-type_HTH"/>
</dbReference>
<dbReference type="Gene3D" id="1.10.10.60">
    <property type="entry name" value="Homeodomain-like"/>
    <property type="match status" value="2"/>
</dbReference>